<dbReference type="PROSITE" id="PS00914">
    <property type="entry name" value="SYNTAXIN"/>
    <property type="match status" value="1"/>
</dbReference>
<keyword evidence="8 11" id="KW-0472">Membrane</keyword>
<dbReference type="Proteomes" id="UP000594638">
    <property type="component" value="Unassembled WGS sequence"/>
</dbReference>
<evidence type="ECO:0000256" key="7">
    <source>
        <dbReference type="ARBA" id="ARBA00023054"/>
    </source>
</evidence>
<dbReference type="GO" id="GO:0006886">
    <property type="term" value="P:intracellular protein transport"/>
    <property type="evidence" value="ECO:0007669"/>
    <property type="project" value="InterPro"/>
</dbReference>
<evidence type="ECO:0000256" key="2">
    <source>
        <dbReference type="ARBA" id="ARBA00009063"/>
    </source>
</evidence>
<dbReference type="PANTHER" id="PTHR19305:SF35">
    <property type="entry name" value="SYNTAXIN-72"/>
    <property type="match status" value="1"/>
</dbReference>
<feature type="transmembrane region" description="Helical" evidence="11">
    <location>
        <begin position="240"/>
        <end position="258"/>
    </location>
</feature>
<dbReference type="InterPro" id="IPR000727">
    <property type="entry name" value="T_SNARE_dom"/>
</dbReference>
<keyword evidence="4 11" id="KW-0812">Transmembrane</keyword>
<evidence type="ECO:0000256" key="6">
    <source>
        <dbReference type="ARBA" id="ARBA00022989"/>
    </source>
</evidence>
<dbReference type="InterPro" id="IPR006012">
    <property type="entry name" value="Syntaxin/epimorphin_CS"/>
</dbReference>
<keyword evidence="6 11" id="KW-1133">Transmembrane helix</keyword>
<organism evidence="13 14">
    <name type="scientific">Olea europaea subsp. europaea</name>
    <dbReference type="NCBI Taxonomy" id="158383"/>
    <lineage>
        <taxon>Eukaryota</taxon>
        <taxon>Viridiplantae</taxon>
        <taxon>Streptophyta</taxon>
        <taxon>Embryophyta</taxon>
        <taxon>Tracheophyta</taxon>
        <taxon>Spermatophyta</taxon>
        <taxon>Magnoliopsida</taxon>
        <taxon>eudicotyledons</taxon>
        <taxon>Gunneridae</taxon>
        <taxon>Pentapetalae</taxon>
        <taxon>asterids</taxon>
        <taxon>lamiids</taxon>
        <taxon>Lamiales</taxon>
        <taxon>Oleaceae</taxon>
        <taxon>Oleeae</taxon>
        <taxon>Olea</taxon>
    </lineage>
</organism>
<name>A0A8S0RTZ8_OLEEU</name>
<evidence type="ECO:0000256" key="9">
    <source>
        <dbReference type="ARBA" id="ARBA00054128"/>
    </source>
</evidence>
<dbReference type="CDD" id="cd15841">
    <property type="entry name" value="SNARE_Qc"/>
    <property type="match status" value="1"/>
</dbReference>
<comment type="function">
    <text evidence="9">Vesicle trafficking protein that functions in the secretory pathway.</text>
</comment>
<dbReference type="GO" id="GO:0005484">
    <property type="term" value="F:SNAP receptor activity"/>
    <property type="evidence" value="ECO:0007669"/>
    <property type="project" value="InterPro"/>
</dbReference>
<comment type="subunit">
    <text evidence="10">Part of the t-SNARE complex.</text>
</comment>
<dbReference type="Gramene" id="OE9A054190T1">
    <property type="protein sequence ID" value="OE9A054190C1"/>
    <property type="gene ID" value="OE9A054190"/>
</dbReference>
<evidence type="ECO:0000256" key="10">
    <source>
        <dbReference type="ARBA" id="ARBA00061857"/>
    </source>
</evidence>
<dbReference type="OrthoDB" id="29755at2759"/>
<comment type="similarity">
    <text evidence="2">Belongs to the syntaxin family.</text>
</comment>
<dbReference type="GO" id="GO:0005886">
    <property type="term" value="C:plasma membrane"/>
    <property type="evidence" value="ECO:0007669"/>
    <property type="project" value="TreeGrafter"/>
</dbReference>
<dbReference type="FunFam" id="1.20.5.110:FF:000037">
    <property type="entry name" value="Putative syntaxin-71-like"/>
    <property type="match status" value="1"/>
</dbReference>
<evidence type="ECO:0000256" key="4">
    <source>
        <dbReference type="ARBA" id="ARBA00022692"/>
    </source>
</evidence>
<evidence type="ECO:0000256" key="8">
    <source>
        <dbReference type="ARBA" id="ARBA00023136"/>
    </source>
</evidence>
<comment type="subcellular location">
    <subcellularLocation>
        <location evidence="1">Membrane</location>
        <topology evidence="1">Single-pass membrane protein</topology>
    </subcellularLocation>
</comment>
<dbReference type="Pfam" id="PF05739">
    <property type="entry name" value="SNARE"/>
    <property type="match status" value="1"/>
</dbReference>
<comment type="caution">
    <text evidence="13">The sequence shown here is derived from an EMBL/GenBank/DDBJ whole genome shotgun (WGS) entry which is preliminary data.</text>
</comment>
<dbReference type="SMART" id="SM00397">
    <property type="entry name" value="t_SNARE"/>
    <property type="match status" value="1"/>
</dbReference>
<dbReference type="AlphaFoldDB" id="A0A8S0RTZ8"/>
<reference evidence="13 14" key="1">
    <citation type="submission" date="2019-12" db="EMBL/GenBank/DDBJ databases">
        <authorList>
            <person name="Alioto T."/>
            <person name="Alioto T."/>
            <person name="Gomez Garrido J."/>
        </authorList>
    </citation>
    <scope>NUCLEOTIDE SEQUENCE [LARGE SCALE GENOMIC DNA]</scope>
</reference>
<dbReference type="SUPFAM" id="SSF58038">
    <property type="entry name" value="SNARE fusion complex"/>
    <property type="match status" value="1"/>
</dbReference>
<keyword evidence="7" id="KW-0175">Coiled coil</keyword>
<keyword evidence="3" id="KW-0813">Transport</keyword>
<accession>A0A8S0RTZ8</accession>
<evidence type="ECO:0000256" key="3">
    <source>
        <dbReference type="ARBA" id="ARBA00022448"/>
    </source>
</evidence>
<keyword evidence="14" id="KW-1185">Reference proteome</keyword>
<dbReference type="EMBL" id="CACTIH010003706">
    <property type="protein sequence ID" value="CAA2982766.1"/>
    <property type="molecule type" value="Genomic_DNA"/>
</dbReference>
<dbReference type="Gene3D" id="1.20.5.110">
    <property type="match status" value="1"/>
</dbReference>
<evidence type="ECO:0000256" key="11">
    <source>
        <dbReference type="SAM" id="Phobius"/>
    </source>
</evidence>
<gene>
    <name evidence="13" type="ORF">OLEA9_A054190</name>
</gene>
<evidence type="ECO:0000256" key="1">
    <source>
        <dbReference type="ARBA" id="ARBA00004167"/>
    </source>
</evidence>
<feature type="domain" description="T-SNARE coiled-coil homology" evidence="12">
    <location>
        <begin position="168"/>
        <end position="230"/>
    </location>
</feature>
<evidence type="ECO:0000259" key="12">
    <source>
        <dbReference type="PROSITE" id="PS50192"/>
    </source>
</evidence>
<protein>
    <submittedName>
        <fullName evidence="13">Syntaxin-71</fullName>
    </submittedName>
</protein>
<keyword evidence="5" id="KW-0653">Protein transport</keyword>
<sequence>MSVIDILFRVDSICKKYEKYDVEKQGSQNASSDDSFARLYGWFESQIEAVLHKSEMVAMETNRAAMVAMNAEVRRTKARLMDEVPKLQKLAQKRVKGLSMEELEVRKDLVLALPERIQAIPDGTAAKQAGVWEASTSHKNIKFDTDGQFDDDFFQKSEESNQFRQEYEMRKIKQDQGLDIISEGLDTLKNLAADMNEELDRQVPLIDEIDTKVDRATTELKNTNVRLKESIFKIRSSRNFCLDIILLCIILGIASYLYDILK</sequence>
<proteinExistence type="inferred from homology"/>
<evidence type="ECO:0000256" key="5">
    <source>
        <dbReference type="ARBA" id="ARBA00022927"/>
    </source>
</evidence>
<evidence type="ECO:0000313" key="14">
    <source>
        <dbReference type="Proteomes" id="UP000594638"/>
    </source>
</evidence>
<evidence type="ECO:0000313" key="13">
    <source>
        <dbReference type="EMBL" id="CAA2982766.1"/>
    </source>
</evidence>
<dbReference type="PANTHER" id="PTHR19305">
    <property type="entry name" value="SYNAPTOSOMAL ASSOCIATED PROTEIN"/>
    <property type="match status" value="1"/>
</dbReference>
<dbReference type="PROSITE" id="PS50192">
    <property type="entry name" value="T_SNARE"/>
    <property type="match status" value="1"/>
</dbReference>